<evidence type="ECO:0000313" key="2">
    <source>
        <dbReference type="Proteomes" id="UP001205965"/>
    </source>
</evidence>
<evidence type="ECO:0008006" key="3">
    <source>
        <dbReference type="Google" id="ProtNLM"/>
    </source>
</evidence>
<dbReference type="EMBL" id="JANWTC010000006">
    <property type="protein sequence ID" value="MCS5479836.1"/>
    <property type="molecule type" value="Genomic_DNA"/>
</dbReference>
<sequence>MAKDEVKVLTGDERPPIEAEVEGIETVEFKVTVRGKEFKLEAPADLMDASAEVMEHYQNEKILPALRALLGEVQYRKLIAAGMTSRDALEKVMPAYNEAIGVGED</sequence>
<comment type="caution">
    <text evidence="1">The sequence shown here is derived from an EMBL/GenBank/DDBJ whole genome shotgun (WGS) entry which is preliminary data.</text>
</comment>
<reference evidence="1 2" key="1">
    <citation type="submission" date="2022-08" db="EMBL/GenBank/DDBJ databases">
        <title>YIM 101645 draft genome.</title>
        <authorList>
            <person name="Chen X."/>
        </authorList>
    </citation>
    <scope>NUCLEOTIDE SEQUENCE [LARGE SCALE GENOMIC DNA]</scope>
    <source>
        <strain evidence="1 2">YIM 101645</strain>
    </source>
</reference>
<keyword evidence="2" id="KW-1185">Reference proteome</keyword>
<dbReference type="RefSeq" id="WP_259427907.1">
    <property type="nucleotide sequence ID" value="NZ_JANWTC010000006.1"/>
</dbReference>
<proteinExistence type="predicted"/>
<name>A0ABT2FX70_9CORY</name>
<organism evidence="1 2">
    <name type="scientific">Corynebacterium lemuris</name>
    <dbReference type="NCBI Taxonomy" id="1859292"/>
    <lineage>
        <taxon>Bacteria</taxon>
        <taxon>Bacillati</taxon>
        <taxon>Actinomycetota</taxon>
        <taxon>Actinomycetes</taxon>
        <taxon>Mycobacteriales</taxon>
        <taxon>Corynebacteriaceae</taxon>
        <taxon>Corynebacterium</taxon>
    </lineage>
</organism>
<evidence type="ECO:0000313" key="1">
    <source>
        <dbReference type="EMBL" id="MCS5479836.1"/>
    </source>
</evidence>
<accession>A0ABT2FX70</accession>
<dbReference type="Proteomes" id="UP001205965">
    <property type="component" value="Unassembled WGS sequence"/>
</dbReference>
<protein>
    <recommendedName>
        <fullName evidence="3">Tail assembly chaperone</fullName>
    </recommendedName>
</protein>
<gene>
    <name evidence="1" type="ORF">NYP18_09205</name>
</gene>